<dbReference type="SUPFAM" id="SSF49464">
    <property type="entry name" value="Carboxypeptidase regulatory domain-like"/>
    <property type="match status" value="1"/>
</dbReference>
<dbReference type="KEGG" id="gph:GEMMAAP_18080"/>
<name>A0A143BM67_9BACT</name>
<dbReference type="EMBL" id="CP011454">
    <property type="protein sequence ID" value="AMW06179.1"/>
    <property type="molecule type" value="Genomic_DNA"/>
</dbReference>
<dbReference type="AlphaFoldDB" id="A0A143BM67"/>
<reference evidence="1 2" key="1">
    <citation type="journal article" date="2014" name="Proc. Natl. Acad. Sci. U.S.A.">
        <title>Functional type 2 photosynthetic reaction centers found in the rare bacterial phylum Gemmatimonadetes.</title>
        <authorList>
            <person name="Zeng Y."/>
            <person name="Feng F."/>
            <person name="Medova H."/>
            <person name="Dean J."/>
            <person name="Koblizek M."/>
        </authorList>
    </citation>
    <scope>NUCLEOTIDE SEQUENCE [LARGE SCALE GENOMIC DNA]</scope>
    <source>
        <strain evidence="1 2">AP64</strain>
    </source>
</reference>
<dbReference type="Pfam" id="PF13620">
    <property type="entry name" value="CarboxypepD_reg"/>
    <property type="match status" value="1"/>
</dbReference>
<dbReference type="Gene3D" id="2.60.40.1120">
    <property type="entry name" value="Carboxypeptidase-like, regulatory domain"/>
    <property type="match status" value="1"/>
</dbReference>
<protein>
    <recommendedName>
        <fullName evidence="3">TonB-dependent receptor plug domain-containing protein</fullName>
    </recommendedName>
</protein>
<keyword evidence="2" id="KW-1185">Reference proteome</keyword>
<dbReference type="STRING" id="1379270.GEMMAAP_18080"/>
<gene>
    <name evidence="1" type="ORF">GEMMAAP_18080</name>
</gene>
<dbReference type="eggNOG" id="COG3419">
    <property type="taxonomic scope" value="Bacteria"/>
</dbReference>
<evidence type="ECO:0000313" key="2">
    <source>
        <dbReference type="Proteomes" id="UP000076404"/>
    </source>
</evidence>
<dbReference type="Proteomes" id="UP000076404">
    <property type="component" value="Chromosome"/>
</dbReference>
<sequence>MVPLRFQRVTSECGALVFWTGRKWLERIGINGESQVMTHHTTFLVAAMVTCVSMLGAARAHAQASASPGRPGRVDITGVDGITRLPLAGASVRLVSVFDTTRVHDATLDARGRARVDSLPAGPWVLTARHARLDTLGVGSVAVPFTVRAGRGVTVRAAMPSVGTLVARVCGSAATPGTGYLFGTVRQAVRTSALPRAAATGSALPLSAGQVTAQWPDLRVETGRIERTIVTTDVPVGDNGRYVLCGVPTETTVRLRAVSAEGASGVVTFTSSATGIVPRDLVLGRADTVVTTPSGPQPPEDSGLVDIVLRGAGGVRGTVQTVDGRPLANAIVGLSATGLETRTDSAGRFLLAATPTGTWTLAVQALGYAPRQQPVDLVPGDTVAQVVALVRAQVMDTVRVRANAMVRTMLGRNLADFDERRKMGFGRFLAPEDFARAEGGSMLNFLTSRIPGMRTAGTGRRTLVSSRGSISVSQRQCPIRVIFDGMPDAGPLDLDSIDPSLIAAAEYYTPATLPAQFSFGISPCGTLLLWSRW</sequence>
<organism evidence="1 2">
    <name type="scientific">Gemmatimonas phototrophica</name>
    <dbReference type="NCBI Taxonomy" id="1379270"/>
    <lineage>
        <taxon>Bacteria</taxon>
        <taxon>Pseudomonadati</taxon>
        <taxon>Gemmatimonadota</taxon>
        <taxon>Gemmatimonadia</taxon>
        <taxon>Gemmatimonadales</taxon>
        <taxon>Gemmatimonadaceae</taxon>
        <taxon>Gemmatimonas</taxon>
    </lineage>
</organism>
<evidence type="ECO:0008006" key="3">
    <source>
        <dbReference type="Google" id="ProtNLM"/>
    </source>
</evidence>
<accession>A0A143BM67</accession>
<evidence type="ECO:0000313" key="1">
    <source>
        <dbReference type="EMBL" id="AMW06179.1"/>
    </source>
</evidence>
<reference evidence="1 2" key="2">
    <citation type="journal article" date="2016" name="Environ. Microbiol. Rep.">
        <title>Metagenomic evidence for the presence of phototrophic Gemmatimonadetes bacteria in diverse environments.</title>
        <authorList>
            <person name="Zeng Y."/>
            <person name="Baumbach J."/>
            <person name="Barbosa E.G."/>
            <person name="Azevedo V."/>
            <person name="Zhang C."/>
            <person name="Koblizek M."/>
        </authorList>
    </citation>
    <scope>NUCLEOTIDE SEQUENCE [LARGE SCALE GENOMIC DNA]</scope>
    <source>
        <strain evidence="1 2">AP64</strain>
    </source>
</reference>
<dbReference type="InterPro" id="IPR008969">
    <property type="entry name" value="CarboxyPept-like_regulatory"/>
</dbReference>
<proteinExistence type="predicted"/>